<evidence type="ECO:0000313" key="6">
    <source>
        <dbReference type="EMBL" id="CAD7277479.1"/>
    </source>
</evidence>
<reference evidence="6" key="1">
    <citation type="submission" date="2020-11" db="EMBL/GenBank/DDBJ databases">
        <authorList>
            <person name="Tran Van P."/>
        </authorList>
    </citation>
    <scope>NUCLEOTIDE SEQUENCE</scope>
</reference>
<dbReference type="EMBL" id="OA882957">
    <property type="protein sequence ID" value="CAD7277479.1"/>
    <property type="molecule type" value="Genomic_DNA"/>
</dbReference>
<evidence type="ECO:0000313" key="7">
    <source>
        <dbReference type="Proteomes" id="UP000678499"/>
    </source>
</evidence>
<dbReference type="AlphaFoldDB" id="A0A7R9GCG4"/>
<keyword evidence="2" id="KW-0378">Hydrolase</keyword>
<dbReference type="PANTHER" id="PTHR11782">
    <property type="entry name" value="ADENOSINE/GUANOSINE DIPHOSPHATASE"/>
    <property type="match status" value="1"/>
</dbReference>
<dbReference type="GO" id="GO:0005524">
    <property type="term" value="F:ATP binding"/>
    <property type="evidence" value="ECO:0007669"/>
    <property type="project" value="UniProtKB-KW"/>
</dbReference>
<name>A0A7R9GCG4_9CRUS</name>
<keyword evidence="5" id="KW-1133">Transmembrane helix</keyword>
<dbReference type="Gene3D" id="3.30.420.40">
    <property type="match status" value="1"/>
</dbReference>
<keyword evidence="7" id="KW-1185">Reference proteome</keyword>
<feature type="binding site" evidence="4">
    <location>
        <begin position="237"/>
        <end position="241"/>
    </location>
    <ligand>
        <name>ATP</name>
        <dbReference type="ChEBI" id="CHEBI:30616"/>
    </ligand>
</feature>
<evidence type="ECO:0000256" key="1">
    <source>
        <dbReference type="ARBA" id="ARBA00009283"/>
    </source>
</evidence>
<dbReference type="Gene3D" id="3.30.420.150">
    <property type="entry name" value="Exopolyphosphatase. Domain 2"/>
    <property type="match status" value="1"/>
</dbReference>
<dbReference type="EMBL" id="CAJPEX010000920">
    <property type="protein sequence ID" value="CAG0917631.1"/>
    <property type="molecule type" value="Genomic_DNA"/>
</dbReference>
<dbReference type="OrthoDB" id="6372431at2759"/>
<feature type="active site" description="Proton acceptor" evidence="3">
    <location>
        <position position="207"/>
    </location>
</feature>
<accession>A0A7R9GCG4</accession>
<organism evidence="6">
    <name type="scientific">Notodromas monacha</name>
    <dbReference type="NCBI Taxonomy" id="399045"/>
    <lineage>
        <taxon>Eukaryota</taxon>
        <taxon>Metazoa</taxon>
        <taxon>Ecdysozoa</taxon>
        <taxon>Arthropoda</taxon>
        <taxon>Crustacea</taxon>
        <taxon>Oligostraca</taxon>
        <taxon>Ostracoda</taxon>
        <taxon>Podocopa</taxon>
        <taxon>Podocopida</taxon>
        <taxon>Cypridocopina</taxon>
        <taxon>Cypridoidea</taxon>
        <taxon>Cyprididae</taxon>
        <taxon>Notodromas</taxon>
    </lineage>
</organism>
<dbReference type="InterPro" id="IPR000407">
    <property type="entry name" value="GDA1_CD39_NTPase"/>
</dbReference>
<feature type="transmembrane region" description="Helical" evidence="5">
    <location>
        <begin position="35"/>
        <end position="56"/>
    </location>
</feature>
<keyword evidence="4" id="KW-0547">Nucleotide-binding</keyword>
<evidence type="ECO:0000256" key="3">
    <source>
        <dbReference type="PIRSR" id="PIRSR600407-1"/>
    </source>
</evidence>
<dbReference type="Pfam" id="PF01150">
    <property type="entry name" value="GDA1_CD39"/>
    <property type="match status" value="1"/>
</dbReference>
<dbReference type="Proteomes" id="UP000678499">
    <property type="component" value="Unassembled WGS sequence"/>
</dbReference>
<sequence length="452" mass="49608">MEVRNRGHSTSASQVSSTEMKRNFSMSSFSTGIAAVKWTTLLILVLTAVYCIVQFLPPMHDKNSRPVNTRDAFSTLLGLHIPTFAVVLDAGSTGSRVLAFSFFKSRIDGSLQIKDELFYEIKPGLSSFADDPLKGASTIKELLNEADSFVPEGYRPLTPLILRATAGLRLLPAAKAERLLAEVRKVFYDSGYVVQPNAVDIMDGSDEGIFSWFTINFLSGKLGEGVEKTAVTLDLGGGSTQITFGLQEDNGDIPVENVHVVNGAKVPIKVFTNSYLGLGLMSARKAILDHHKTDETNFASPCIGTSAPTKWVFNSQELLVKRSRREQPDSFGTCHDLASSLVRSKVKVPLDLNDKTINAISYFYDRAVDAQLIDPKDGGVIKLENFEIAARKVCRVPHDEHPFLCLDLSFIVALLKSGYGLESSVDIHLFKRINGHETSWALGAAYQELMKP</sequence>
<evidence type="ECO:0008006" key="8">
    <source>
        <dbReference type="Google" id="ProtNLM"/>
    </source>
</evidence>
<evidence type="ECO:0000256" key="2">
    <source>
        <dbReference type="ARBA" id="ARBA00022801"/>
    </source>
</evidence>
<gene>
    <name evidence="6" type="ORF">NMOB1V02_LOCUS5211</name>
</gene>
<dbReference type="GO" id="GO:0016787">
    <property type="term" value="F:hydrolase activity"/>
    <property type="evidence" value="ECO:0007669"/>
    <property type="project" value="UniProtKB-KW"/>
</dbReference>
<comment type="similarity">
    <text evidence="1">Belongs to the GDA1/CD39 NTPase family.</text>
</comment>
<dbReference type="PANTHER" id="PTHR11782:SF127">
    <property type="entry name" value="NTPASE, ISOFORM F"/>
    <property type="match status" value="1"/>
</dbReference>
<keyword evidence="5" id="KW-0812">Transmembrane</keyword>
<evidence type="ECO:0000256" key="5">
    <source>
        <dbReference type="SAM" id="Phobius"/>
    </source>
</evidence>
<proteinExistence type="inferred from homology"/>
<evidence type="ECO:0000256" key="4">
    <source>
        <dbReference type="PIRSR" id="PIRSR600407-2"/>
    </source>
</evidence>
<dbReference type="CDD" id="cd24046">
    <property type="entry name" value="ASKHA_NBD_NTPDase5-like"/>
    <property type="match status" value="1"/>
</dbReference>
<keyword evidence="4" id="KW-0067">ATP-binding</keyword>
<keyword evidence="5" id="KW-0472">Membrane</keyword>
<protein>
    <recommendedName>
        <fullName evidence="8">Ectonucleoside triphosphate diphosphohydrolase 5</fullName>
    </recommendedName>
</protein>